<keyword evidence="1" id="KW-0472">Membrane</keyword>
<reference evidence="3" key="1">
    <citation type="journal article" date="2019" name="Int. J. Syst. Evol. Microbiol.">
        <title>The Global Catalogue of Microorganisms (GCM) 10K type strain sequencing project: providing services to taxonomists for standard genome sequencing and annotation.</title>
        <authorList>
            <consortium name="The Broad Institute Genomics Platform"/>
            <consortium name="The Broad Institute Genome Sequencing Center for Infectious Disease"/>
            <person name="Wu L."/>
            <person name="Ma J."/>
        </authorList>
    </citation>
    <scope>NUCLEOTIDE SEQUENCE [LARGE SCALE GENOMIC DNA]</scope>
    <source>
        <strain evidence="3">JCM 30742</strain>
    </source>
</reference>
<gene>
    <name evidence="2" type="ORF">GCM10023081_10000</name>
</gene>
<protein>
    <recommendedName>
        <fullName evidence="4">Integral membrane protein</fullName>
    </recommendedName>
</protein>
<dbReference type="Proteomes" id="UP001500752">
    <property type="component" value="Unassembled WGS sequence"/>
</dbReference>
<feature type="transmembrane region" description="Helical" evidence="1">
    <location>
        <begin position="21"/>
        <end position="43"/>
    </location>
</feature>
<feature type="transmembrane region" description="Helical" evidence="1">
    <location>
        <begin position="49"/>
        <end position="69"/>
    </location>
</feature>
<proteinExistence type="predicted"/>
<evidence type="ECO:0008006" key="4">
    <source>
        <dbReference type="Google" id="ProtNLM"/>
    </source>
</evidence>
<evidence type="ECO:0000256" key="1">
    <source>
        <dbReference type="SAM" id="Phobius"/>
    </source>
</evidence>
<dbReference type="EMBL" id="BAABEO010000008">
    <property type="protein sequence ID" value="GAA3673652.1"/>
    <property type="molecule type" value="Genomic_DNA"/>
</dbReference>
<dbReference type="RefSeq" id="WP_345148925.1">
    <property type="nucleotide sequence ID" value="NZ_BAABEO010000008.1"/>
</dbReference>
<keyword evidence="1" id="KW-1133">Transmembrane helix</keyword>
<evidence type="ECO:0000313" key="2">
    <source>
        <dbReference type="EMBL" id="GAA3673652.1"/>
    </source>
</evidence>
<name>A0ABP7BYP4_9MICC</name>
<keyword evidence="3" id="KW-1185">Reference proteome</keyword>
<comment type="caution">
    <text evidence="2">The sequence shown here is derived from an EMBL/GenBank/DDBJ whole genome shotgun (WGS) entry which is preliminary data.</text>
</comment>
<sequence>MSEHTTPETHDAESPRVPVGTLVFGSVVVVLGLLLLGGLLYGFALNPAYVAVGLLVGAGALMIIGGIAAGRRSRR</sequence>
<keyword evidence="1" id="KW-0812">Transmembrane</keyword>
<organism evidence="2 3">
    <name type="scientific">Arthrobacter ginkgonis</name>
    <dbReference type="NCBI Taxonomy" id="1630594"/>
    <lineage>
        <taxon>Bacteria</taxon>
        <taxon>Bacillati</taxon>
        <taxon>Actinomycetota</taxon>
        <taxon>Actinomycetes</taxon>
        <taxon>Micrococcales</taxon>
        <taxon>Micrococcaceae</taxon>
        <taxon>Arthrobacter</taxon>
    </lineage>
</organism>
<evidence type="ECO:0000313" key="3">
    <source>
        <dbReference type="Proteomes" id="UP001500752"/>
    </source>
</evidence>
<accession>A0ABP7BYP4</accession>